<accession>A0ABQ8KFL2</accession>
<dbReference type="GeneID" id="72004880"/>
<dbReference type="RefSeq" id="XP_047778588.1">
    <property type="nucleotide sequence ID" value="XM_047924148.1"/>
</dbReference>
<proteinExistence type="predicted"/>
<feature type="compositionally biased region" description="Gly residues" evidence="1">
    <location>
        <begin position="17"/>
        <end position="42"/>
    </location>
</feature>
<evidence type="ECO:0000313" key="3">
    <source>
        <dbReference type="Proteomes" id="UP000814176"/>
    </source>
</evidence>
<name>A0ABQ8KFL2_9APHY</name>
<feature type="region of interest" description="Disordered" evidence="1">
    <location>
        <begin position="1"/>
        <end position="100"/>
    </location>
</feature>
<evidence type="ECO:0000313" key="2">
    <source>
        <dbReference type="EMBL" id="KAH9836303.1"/>
    </source>
</evidence>
<comment type="caution">
    <text evidence="2">The sequence shown here is derived from an EMBL/GenBank/DDBJ whole genome shotgun (WGS) entry which is preliminary data.</text>
</comment>
<reference evidence="2 3" key="1">
    <citation type="journal article" date="2021" name="Environ. Microbiol.">
        <title>Gene family expansions and transcriptome signatures uncover fungal adaptations to wood decay.</title>
        <authorList>
            <person name="Hage H."/>
            <person name="Miyauchi S."/>
            <person name="Viragh M."/>
            <person name="Drula E."/>
            <person name="Min B."/>
            <person name="Chaduli D."/>
            <person name="Navarro D."/>
            <person name="Favel A."/>
            <person name="Norest M."/>
            <person name="Lesage-Meessen L."/>
            <person name="Balint B."/>
            <person name="Merenyi Z."/>
            <person name="de Eugenio L."/>
            <person name="Morin E."/>
            <person name="Martinez A.T."/>
            <person name="Baldrian P."/>
            <person name="Stursova M."/>
            <person name="Martinez M.J."/>
            <person name="Novotny C."/>
            <person name="Magnuson J.K."/>
            <person name="Spatafora J.W."/>
            <person name="Maurice S."/>
            <person name="Pangilinan J."/>
            <person name="Andreopoulos W."/>
            <person name="LaButti K."/>
            <person name="Hundley H."/>
            <person name="Na H."/>
            <person name="Kuo A."/>
            <person name="Barry K."/>
            <person name="Lipzen A."/>
            <person name="Henrissat B."/>
            <person name="Riley R."/>
            <person name="Ahrendt S."/>
            <person name="Nagy L.G."/>
            <person name="Grigoriev I.V."/>
            <person name="Martin F."/>
            <person name="Rosso M.N."/>
        </authorList>
    </citation>
    <scope>NUCLEOTIDE SEQUENCE [LARGE SCALE GENOMIC DNA]</scope>
    <source>
        <strain evidence="2 3">CIRM-BRFM 1785</strain>
    </source>
</reference>
<protein>
    <submittedName>
        <fullName evidence="2">Uncharacterized protein</fullName>
    </submittedName>
</protein>
<gene>
    <name evidence="2" type="ORF">C8Q71DRAFT_76575</name>
</gene>
<feature type="compositionally biased region" description="Basic and acidic residues" evidence="1">
    <location>
        <begin position="44"/>
        <end position="55"/>
    </location>
</feature>
<organism evidence="2 3">
    <name type="scientific">Rhodofomes roseus</name>
    <dbReference type="NCBI Taxonomy" id="34475"/>
    <lineage>
        <taxon>Eukaryota</taxon>
        <taxon>Fungi</taxon>
        <taxon>Dikarya</taxon>
        <taxon>Basidiomycota</taxon>
        <taxon>Agaricomycotina</taxon>
        <taxon>Agaricomycetes</taxon>
        <taxon>Polyporales</taxon>
        <taxon>Rhodofomes</taxon>
    </lineage>
</organism>
<dbReference type="EMBL" id="JADCUA010000011">
    <property type="protein sequence ID" value="KAH9836303.1"/>
    <property type="molecule type" value="Genomic_DNA"/>
</dbReference>
<evidence type="ECO:0000256" key="1">
    <source>
        <dbReference type="SAM" id="MobiDB-lite"/>
    </source>
</evidence>
<dbReference type="Proteomes" id="UP000814176">
    <property type="component" value="Unassembled WGS sequence"/>
</dbReference>
<keyword evidence="3" id="KW-1185">Reference proteome</keyword>
<sequence>MSPVAPLKQRIYRRKGGGGGHGDADGGDSGGDSGGDGGGDTGDSGDKGGDSKGEDVPVSGSTDGESDAVAYDAGGGKSVTIPQGQPFAGRTSGGGTRGEVYRTSEYGSGYPDLSAGSVSGRDFPFVFWPVVWRSPGYGAPYLYDPEYGTPWNTSRPGGPLAEATFTSNTANSTFYVIADNSTVTSLITSISKNCSSSIGGASSTVPTPFNATASEPQPEQAVQYYRASSVTLLLDGYNNTDALAPGSGNASATAVPLPGWVDSSLLECLNDTIGEAAPLFSGGAPTLARVHVTNFVPILVMGWFMWKFCRDV</sequence>